<dbReference type="GO" id="GO:0000155">
    <property type="term" value="F:phosphorelay sensor kinase activity"/>
    <property type="evidence" value="ECO:0007669"/>
    <property type="project" value="InterPro"/>
</dbReference>
<dbReference type="GO" id="GO:0005524">
    <property type="term" value="F:ATP binding"/>
    <property type="evidence" value="ECO:0007669"/>
    <property type="project" value="UniProtKB-KW"/>
</dbReference>
<evidence type="ECO:0000256" key="6">
    <source>
        <dbReference type="ARBA" id="ARBA00022777"/>
    </source>
</evidence>
<keyword evidence="6 12" id="KW-0418">Kinase</keyword>
<dbReference type="OrthoDB" id="5242012at2"/>
<name>A0A1X7NK37_9MICO</name>
<proteinExistence type="predicted"/>
<feature type="transmembrane region" description="Helical" evidence="9">
    <location>
        <begin position="126"/>
        <end position="151"/>
    </location>
</feature>
<feature type="domain" description="Signal transduction histidine kinase subgroup 3 dimerisation and phosphoacceptor" evidence="10">
    <location>
        <begin position="261"/>
        <end position="323"/>
    </location>
</feature>
<evidence type="ECO:0000256" key="3">
    <source>
        <dbReference type="ARBA" id="ARBA00022553"/>
    </source>
</evidence>
<keyword evidence="9" id="KW-0812">Transmembrane</keyword>
<keyword evidence="9" id="KW-0472">Membrane</keyword>
<feature type="transmembrane region" description="Helical" evidence="9">
    <location>
        <begin position="193"/>
        <end position="213"/>
    </location>
</feature>
<dbReference type="Pfam" id="PF07730">
    <property type="entry name" value="HisKA_3"/>
    <property type="match status" value="1"/>
</dbReference>
<dbReference type="Proteomes" id="UP000193711">
    <property type="component" value="Unassembled WGS sequence"/>
</dbReference>
<comment type="catalytic activity">
    <reaction evidence="1">
        <text>ATP + protein L-histidine = ADP + protein N-phospho-L-histidine.</text>
        <dbReference type="EC" id="2.7.13.3"/>
    </reaction>
</comment>
<evidence type="ECO:0000256" key="2">
    <source>
        <dbReference type="ARBA" id="ARBA00012438"/>
    </source>
</evidence>
<evidence type="ECO:0000256" key="5">
    <source>
        <dbReference type="ARBA" id="ARBA00022741"/>
    </source>
</evidence>
<accession>A0A1X7NK37</accession>
<dbReference type="EMBL" id="FXBM01000001">
    <property type="protein sequence ID" value="SMH37609.1"/>
    <property type="molecule type" value="Genomic_DNA"/>
</dbReference>
<dbReference type="InterPro" id="IPR036890">
    <property type="entry name" value="HATPase_C_sf"/>
</dbReference>
<dbReference type="CDD" id="cd16917">
    <property type="entry name" value="HATPase_UhpB-NarQ-NarX-like"/>
    <property type="match status" value="1"/>
</dbReference>
<keyword evidence="3" id="KW-0597">Phosphoprotein</keyword>
<evidence type="ECO:0000256" key="4">
    <source>
        <dbReference type="ARBA" id="ARBA00022679"/>
    </source>
</evidence>
<evidence type="ECO:0000256" key="8">
    <source>
        <dbReference type="ARBA" id="ARBA00023012"/>
    </source>
</evidence>
<dbReference type="STRING" id="1891671.SAMN06295885_1371"/>
<dbReference type="AlphaFoldDB" id="A0A1X7NK37"/>
<reference evidence="13" key="1">
    <citation type="submission" date="2017-04" db="EMBL/GenBank/DDBJ databases">
        <authorList>
            <person name="Varghese N."/>
            <person name="Submissions S."/>
        </authorList>
    </citation>
    <scope>NUCLEOTIDE SEQUENCE [LARGE SCALE GENOMIC DNA]</scope>
    <source>
        <strain evidence="13">VKM Ac-2121</strain>
    </source>
</reference>
<sequence>MRAAPSAPPARSAPSALGEATRSYLRLWRDLPREALALVIAVPLSLAGAFAAGAALALALGLIGVLIGLVFLPLALVIARFFGRAARALDLLAGRPVIPEPQWRRAPASVTPATFSLYGPVIDGHYWLALLHTLVVAPLLSTVFAAVLLGWTLAGLGTLVSVLGGTAGGTTTAVQWVVERATTLLGLPDPPPALVALAAVAMIVLFVSTLPFATRGLTLARYLVDRLLLGPWGSEALQREVAELSASRGAAVAAEDRALRQLERDIHDGPQQRLIRVQMDLGSAKSRVGSDPEAAAALIDEAREHVRAALDELRALSRGVAPPILQDRGFEAAVHSLAAMSPVPVQVLTEHPVEGVPPEVERSVYFVVAELLANASKHASAQTVRVHLDVRDAGSTGERWLDAWVIDDGVGGAAPVAGHGLEGVAGRVRGLRGLLTVESPRGGPTTIGVHVPFRPTAPADPVDPGAPASAA</sequence>
<dbReference type="InterPro" id="IPR050482">
    <property type="entry name" value="Sensor_HK_TwoCompSys"/>
</dbReference>
<gene>
    <name evidence="12" type="ORF">SAMN06295885_1371</name>
</gene>
<dbReference type="Pfam" id="PF13796">
    <property type="entry name" value="Sensor"/>
    <property type="match status" value="1"/>
</dbReference>
<feature type="transmembrane region" description="Helical" evidence="9">
    <location>
        <begin position="62"/>
        <end position="82"/>
    </location>
</feature>
<dbReference type="GO" id="GO:0046983">
    <property type="term" value="F:protein dimerization activity"/>
    <property type="evidence" value="ECO:0007669"/>
    <property type="project" value="InterPro"/>
</dbReference>
<keyword evidence="13" id="KW-1185">Reference proteome</keyword>
<dbReference type="RefSeq" id="WP_085475760.1">
    <property type="nucleotide sequence ID" value="NZ_FXBM01000001.1"/>
</dbReference>
<dbReference type="Gene3D" id="1.20.5.1930">
    <property type="match status" value="1"/>
</dbReference>
<dbReference type="InterPro" id="IPR025828">
    <property type="entry name" value="Put_sensor_dom"/>
</dbReference>
<keyword evidence="9" id="KW-1133">Transmembrane helix</keyword>
<evidence type="ECO:0000256" key="9">
    <source>
        <dbReference type="SAM" id="Phobius"/>
    </source>
</evidence>
<dbReference type="PANTHER" id="PTHR24421:SF10">
    <property type="entry name" value="NITRATE_NITRITE SENSOR PROTEIN NARQ"/>
    <property type="match status" value="1"/>
</dbReference>
<evidence type="ECO:0000259" key="11">
    <source>
        <dbReference type="Pfam" id="PF13796"/>
    </source>
</evidence>
<evidence type="ECO:0000256" key="7">
    <source>
        <dbReference type="ARBA" id="ARBA00022840"/>
    </source>
</evidence>
<keyword evidence="4" id="KW-0808">Transferase</keyword>
<protein>
    <recommendedName>
        <fullName evidence="2">histidine kinase</fullName>
        <ecNumber evidence="2">2.7.13.3</ecNumber>
    </recommendedName>
</protein>
<feature type="transmembrane region" description="Helical" evidence="9">
    <location>
        <begin position="35"/>
        <end position="56"/>
    </location>
</feature>
<dbReference type="PANTHER" id="PTHR24421">
    <property type="entry name" value="NITRATE/NITRITE SENSOR PROTEIN NARX-RELATED"/>
    <property type="match status" value="1"/>
</dbReference>
<organism evidence="12 13">
    <name type="scientific">Rathayibacter oskolensis</name>
    <dbReference type="NCBI Taxonomy" id="1891671"/>
    <lineage>
        <taxon>Bacteria</taxon>
        <taxon>Bacillati</taxon>
        <taxon>Actinomycetota</taxon>
        <taxon>Actinomycetes</taxon>
        <taxon>Micrococcales</taxon>
        <taxon>Microbacteriaceae</taxon>
        <taxon>Rathayibacter</taxon>
    </lineage>
</organism>
<evidence type="ECO:0000313" key="13">
    <source>
        <dbReference type="Proteomes" id="UP000193711"/>
    </source>
</evidence>
<evidence type="ECO:0000259" key="10">
    <source>
        <dbReference type="Pfam" id="PF07730"/>
    </source>
</evidence>
<feature type="domain" description="Putative sensor" evidence="11">
    <location>
        <begin position="38"/>
        <end position="229"/>
    </location>
</feature>
<dbReference type="EC" id="2.7.13.3" evidence="2"/>
<evidence type="ECO:0000256" key="1">
    <source>
        <dbReference type="ARBA" id="ARBA00000085"/>
    </source>
</evidence>
<keyword evidence="8" id="KW-0902">Two-component regulatory system</keyword>
<dbReference type="SUPFAM" id="SSF55874">
    <property type="entry name" value="ATPase domain of HSP90 chaperone/DNA topoisomerase II/histidine kinase"/>
    <property type="match status" value="1"/>
</dbReference>
<keyword evidence="5" id="KW-0547">Nucleotide-binding</keyword>
<dbReference type="Gene3D" id="3.30.565.10">
    <property type="entry name" value="Histidine kinase-like ATPase, C-terminal domain"/>
    <property type="match status" value="1"/>
</dbReference>
<dbReference type="InterPro" id="IPR011712">
    <property type="entry name" value="Sig_transdc_His_kin_sub3_dim/P"/>
</dbReference>
<keyword evidence="7" id="KW-0067">ATP-binding</keyword>
<dbReference type="GO" id="GO:0016020">
    <property type="term" value="C:membrane"/>
    <property type="evidence" value="ECO:0007669"/>
    <property type="project" value="InterPro"/>
</dbReference>
<evidence type="ECO:0000313" key="12">
    <source>
        <dbReference type="EMBL" id="SMH37609.1"/>
    </source>
</evidence>